<evidence type="ECO:0000313" key="21">
    <source>
        <dbReference type="Proteomes" id="UP000033106"/>
    </source>
</evidence>
<evidence type="ECO:0000256" key="5">
    <source>
        <dbReference type="ARBA" id="ARBA00022691"/>
    </source>
</evidence>
<dbReference type="Proteomes" id="UP000033057">
    <property type="component" value="Chromosome"/>
</dbReference>
<dbReference type="NCBIfam" id="TIGR02467">
    <property type="entry name" value="CbiE"/>
    <property type="match status" value="1"/>
</dbReference>
<dbReference type="Proteomes" id="UP000275843">
    <property type="component" value="Chromosome"/>
</dbReference>
<dbReference type="EMBL" id="CP050869">
    <property type="protein sequence ID" value="QPG49575.1"/>
    <property type="molecule type" value="Genomic_DNA"/>
</dbReference>
<dbReference type="Proteomes" id="UP000594632">
    <property type="component" value="Chromosome"/>
</dbReference>
<sequence length="227" mass="25549">MRVSKITVYIVGVGPGDPEYLTLKGYKAIRDSVVVAGWKSVLERFSPILEGKRTVVLTYKNESETLEEVIEIGKTENVAILDHGDPSVSDWQFVEKIKNIAASKGVKVNIISGVSSLNIALSRLGLDINFIGFVTLHVRGDISKFLNDILNILRMGRVAIVIPEPHKDGPQKVAKFLYDNNLNCRIVVFEKLSYDDEKRRVYDNLVSLMNEKNDFSDLTMMVIFPKF</sequence>
<evidence type="ECO:0000313" key="14">
    <source>
        <dbReference type="EMBL" id="AZF77535.1"/>
    </source>
</evidence>
<evidence type="ECO:0000313" key="7">
    <source>
        <dbReference type="EMBL" id="AKA72559.1"/>
    </source>
</evidence>
<dbReference type="KEGG" id="ssoa:SULA_0108"/>
<reference evidence="23 24" key="4">
    <citation type="journal article" date="2018" name="Proc. Natl. Acad. Sci. U.S.A.">
        <title>Nonmutational mechanism of inheritance in the Archaeon Sulfolobus solfataricus.</title>
        <authorList>
            <person name="Payne S."/>
            <person name="McCarthy S."/>
            <person name="Johnson T."/>
            <person name="North E."/>
            <person name="Blum P."/>
        </authorList>
    </citation>
    <scope>NUCLEOTIDE SEQUENCE [LARGE SCALE GENOMIC DNA]</scope>
    <source>
        <strain evidence="11 23">SARC-H</strain>
        <strain evidence="12 27">SARC-I</strain>
        <strain evidence="14 28">SARC-N</strain>
        <strain evidence="15 29">SARC-O</strain>
        <strain evidence="16 24">SUL120</strain>
        <strain evidence="10 25">SULG</strain>
        <strain evidence="13 26">SULM</strain>
    </source>
</reference>
<dbReference type="GO" id="GO:0032259">
    <property type="term" value="P:methylation"/>
    <property type="evidence" value="ECO:0007669"/>
    <property type="project" value="UniProtKB-KW"/>
</dbReference>
<dbReference type="PANTHER" id="PTHR43182:SF1">
    <property type="entry name" value="COBALT-PRECORRIN-7 C(5)-METHYLTRANSFERASE"/>
    <property type="match status" value="1"/>
</dbReference>
<dbReference type="InterPro" id="IPR050714">
    <property type="entry name" value="Cobalamin_biosynth_MTase"/>
</dbReference>
<evidence type="ECO:0000313" key="29">
    <source>
        <dbReference type="Proteomes" id="UP000282269"/>
    </source>
</evidence>
<comment type="pathway">
    <text evidence="1">Cofactor biosynthesis; adenosylcobalamin biosynthesis.</text>
</comment>
<dbReference type="EMBL" id="CP033235">
    <property type="protein sequence ID" value="AZF67068.1"/>
    <property type="molecule type" value="Genomic_DNA"/>
</dbReference>
<reference evidence="22" key="2">
    <citation type="submission" date="2016-04" db="EMBL/GenBank/DDBJ databases">
        <authorList>
            <person name="Shah S.A."/>
            <person name="Garrett R.A."/>
        </authorList>
    </citation>
    <scope>NUCLEOTIDE SEQUENCE [LARGE SCALE GENOMIC DNA]</scope>
    <source>
        <strain evidence="22">ATCC 35091 / DSM 1616 / JCM 8930 / NBRC 15331 / P1</strain>
    </source>
</reference>
<dbReference type="GO" id="GO:0009236">
    <property type="term" value="P:cobalamin biosynthetic process"/>
    <property type="evidence" value="ECO:0007669"/>
    <property type="project" value="UniProtKB-UniPathway"/>
</dbReference>
<dbReference type="OMA" id="HSGYQFV"/>
<reference evidence="19 20" key="1">
    <citation type="journal article" date="2015" name="Genome Announc.">
        <title>Complete Genome Sequence of Sulfolobus solfataricus Strain 98/2 and Evolved Derivatives.</title>
        <authorList>
            <person name="McCarthy S."/>
            <person name="Gradnigo J."/>
            <person name="Johnson T."/>
            <person name="Payne S."/>
            <person name="Lipzen A."/>
            <person name="Martin J."/>
            <person name="Schackwitz W."/>
            <person name="Moriyama E."/>
            <person name="Blum P."/>
        </authorList>
    </citation>
    <scope>NUCLEOTIDE SEQUENCE [LARGE SCALE GENOMIC DNA]</scope>
    <source>
        <strain evidence="19">98/2 SULC</strain>
        <strain evidence="7">SARC-B</strain>
        <strain evidence="8">SARC-C</strain>
        <strain evidence="9 21">SULA</strain>
        <strain evidence="20">SULB</strain>
    </source>
</reference>
<dbReference type="Gene3D" id="3.40.1010.10">
    <property type="entry name" value="Cobalt-precorrin-4 Transmethylase, Domain 1"/>
    <property type="match status" value="1"/>
</dbReference>
<dbReference type="GO" id="GO:0017183">
    <property type="term" value="P:protein histidyl modification to diphthamide"/>
    <property type="evidence" value="ECO:0007669"/>
    <property type="project" value="UniProtKB-UniPathway"/>
</dbReference>
<dbReference type="NCBIfam" id="NF004455">
    <property type="entry name" value="PRK05787.1-3"/>
    <property type="match status" value="1"/>
</dbReference>
<dbReference type="KEGG" id="ssol:SULB_0109"/>
<keyword evidence="3 9" id="KW-0489">Methyltransferase</keyword>
<dbReference type="EMBL" id="CP033241">
    <property type="protein sequence ID" value="AZF82749.1"/>
    <property type="molecule type" value="Genomic_DNA"/>
</dbReference>
<dbReference type="EMBL" id="CP011055">
    <property type="protein sequence ID" value="AKA72559.1"/>
    <property type="molecule type" value="Genomic_DNA"/>
</dbReference>
<dbReference type="Proteomes" id="UP000273194">
    <property type="component" value="Chromosome"/>
</dbReference>
<dbReference type="Proteomes" id="UP000273443">
    <property type="component" value="Chromosome"/>
</dbReference>
<dbReference type="AlphaFoldDB" id="A0A0E3GVU9"/>
<gene>
    <name evidence="17" type="ORF">HFC64_06870</name>
    <name evidence="18" type="ORF">SSOP1_2434</name>
    <name evidence="9" type="ORF">SULA_0108</name>
    <name evidence="7" type="ORF">SULB_0109</name>
    <name evidence="8" type="ORF">SULC_0108</name>
    <name evidence="10" type="ORF">SULG_00545</name>
    <name evidence="11" type="ORF">SULH_00545</name>
    <name evidence="12" type="ORF">SULI_00545</name>
    <name evidence="13" type="ORF">SULM_00545</name>
    <name evidence="14" type="ORF">SULN_00545</name>
    <name evidence="15" type="ORF">SULO_00545</name>
    <name evidence="16" type="ORF">SULZ_00545</name>
</gene>
<dbReference type="Proteomes" id="UP000282269">
    <property type="component" value="Chromosome"/>
</dbReference>
<dbReference type="EMBL" id="CP033240">
    <property type="protein sequence ID" value="AZF80142.1"/>
    <property type="molecule type" value="Genomic_DNA"/>
</dbReference>
<dbReference type="OrthoDB" id="42238at2157"/>
<dbReference type="GeneID" id="1453784"/>
<evidence type="ECO:0000313" key="12">
    <source>
        <dbReference type="EMBL" id="AZF72308.1"/>
    </source>
</evidence>
<dbReference type="Pfam" id="PF00590">
    <property type="entry name" value="TP_methylase"/>
    <property type="match status" value="1"/>
</dbReference>
<evidence type="ECO:0000313" key="22">
    <source>
        <dbReference type="Proteomes" id="UP000076770"/>
    </source>
</evidence>
<keyword evidence="2" id="KW-0169">Cobalamin biosynthesis</keyword>
<feature type="domain" description="Tetrapyrrole methylase" evidence="6">
    <location>
        <begin position="7"/>
        <end position="199"/>
    </location>
</feature>
<evidence type="ECO:0000313" key="30">
    <source>
        <dbReference type="Proteomes" id="UP000594632"/>
    </source>
</evidence>
<evidence type="ECO:0000313" key="27">
    <source>
        <dbReference type="Proteomes" id="UP000275843"/>
    </source>
</evidence>
<dbReference type="GO" id="GO:0008276">
    <property type="term" value="F:protein methyltransferase activity"/>
    <property type="evidence" value="ECO:0007669"/>
    <property type="project" value="InterPro"/>
</dbReference>
<dbReference type="InterPro" id="IPR014776">
    <property type="entry name" value="4pyrrole_Mease_sub2"/>
</dbReference>
<keyword evidence="5" id="KW-0949">S-adenosyl-L-methionine</keyword>
<dbReference type="RefSeq" id="WP_009991815.1">
    <property type="nucleotide sequence ID" value="NZ_CP011055.2"/>
</dbReference>
<evidence type="ECO:0000313" key="19">
    <source>
        <dbReference type="Proteomes" id="UP000033057"/>
    </source>
</evidence>
<evidence type="ECO:0000313" key="10">
    <source>
        <dbReference type="EMBL" id="AZF67068.1"/>
    </source>
</evidence>
<dbReference type="UniPathway" id="UPA00148"/>
<dbReference type="PANTHER" id="PTHR43182">
    <property type="entry name" value="COBALT-PRECORRIN-6B C(15)-METHYLTRANSFERASE (DECARBOXYLATING)"/>
    <property type="match status" value="1"/>
</dbReference>
<dbReference type="EMBL" id="CP033237">
    <property type="protein sequence ID" value="AZF72308.1"/>
    <property type="molecule type" value="Genomic_DNA"/>
</dbReference>
<protein>
    <submittedName>
        <fullName evidence="18">Cobalt-precorrin-6Y C(5)-methyltransferase</fullName>
    </submittedName>
    <submittedName>
        <fullName evidence="9">Cobalt-precorrin-7 (C(5))-methyltransferase</fullName>
        <ecNumber evidence="9">2.1.1.289</ecNumber>
    </submittedName>
</protein>
<dbReference type="GeneID" id="44128027"/>
<dbReference type="InterPro" id="IPR012818">
    <property type="entry name" value="CbiE"/>
</dbReference>
<dbReference type="Proteomes" id="UP000076770">
    <property type="component" value="Chromosome i"/>
</dbReference>
<dbReference type="Gene3D" id="3.30.950.10">
    <property type="entry name" value="Methyltransferase, Cobalt-precorrin-4 Transmethylase, Domain 2"/>
    <property type="match status" value="1"/>
</dbReference>
<dbReference type="EMBL" id="CP011056">
    <property type="protein sequence ID" value="AKA75258.1"/>
    <property type="molecule type" value="Genomic_DNA"/>
</dbReference>
<dbReference type="InterPro" id="IPR035996">
    <property type="entry name" value="4pyrrol_Methylase_sf"/>
</dbReference>
<evidence type="ECO:0000313" key="13">
    <source>
        <dbReference type="EMBL" id="AZF74928.1"/>
    </source>
</evidence>
<dbReference type="Proteomes" id="UP000033106">
    <property type="component" value="Chromosome"/>
</dbReference>
<dbReference type="Proteomes" id="UP000278715">
    <property type="component" value="Chromosome"/>
</dbReference>
<dbReference type="InterPro" id="IPR014777">
    <property type="entry name" value="4pyrrole_Mease_sub1"/>
</dbReference>
<dbReference type="Proteomes" id="UP000269431">
    <property type="component" value="Chromosome"/>
</dbReference>
<evidence type="ECO:0000256" key="1">
    <source>
        <dbReference type="ARBA" id="ARBA00004953"/>
    </source>
</evidence>
<evidence type="ECO:0000313" key="25">
    <source>
        <dbReference type="Proteomes" id="UP000273194"/>
    </source>
</evidence>
<dbReference type="EMBL" id="CP011057">
    <property type="protein sequence ID" value="AKA77951.1"/>
    <property type="molecule type" value="Genomic_DNA"/>
</dbReference>
<evidence type="ECO:0000313" key="8">
    <source>
        <dbReference type="EMBL" id="AKA75258.1"/>
    </source>
</evidence>
<evidence type="ECO:0000313" key="9">
    <source>
        <dbReference type="EMBL" id="AKA77951.1"/>
    </source>
</evidence>
<dbReference type="UniPathway" id="UPA00559"/>
<evidence type="ECO:0000313" key="18">
    <source>
        <dbReference type="EMBL" id="SAI85988.1"/>
    </source>
</evidence>
<evidence type="ECO:0000313" key="26">
    <source>
        <dbReference type="Proteomes" id="UP000273443"/>
    </source>
</evidence>
<dbReference type="InterPro" id="IPR000878">
    <property type="entry name" value="4pyrrol_Mease"/>
</dbReference>
<organism evidence="9 21">
    <name type="scientific">Saccharolobus solfataricus</name>
    <name type="common">Sulfolobus solfataricus</name>
    <dbReference type="NCBI Taxonomy" id="2287"/>
    <lineage>
        <taxon>Archaea</taxon>
        <taxon>Thermoproteota</taxon>
        <taxon>Thermoprotei</taxon>
        <taxon>Sulfolobales</taxon>
        <taxon>Sulfolobaceae</taxon>
        <taxon>Saccharolobus</taxon>
    </lineage>
</organism>
<dbReference type="Proteomes" id="UP000267993">
    <property type="component" value="Chromosome"/>
</dbReference>
<evidence type="ECO:0000313" key="16">
    <source>
        <dbReference type="EMBL" id="AZF82749.1"/>
    </source>
</evidence>
<dbReference type="PATRIC" id="fig|2287.6.peg.113"/>
<name>A0A0E3GVU9_SACSO</name>
<dbReference type="KEGG" id="ssof:SULC_0108"/>
<dbReference type="EMBL" id="CP033239">
    <property type="protein sequence ID" value="AZF77535.1"/>
    <property type="molecule type" value="Genomic_DNA"/>
</dbReference>
<evidence type="ECO:0000313" key="28">
    <source>
        <dbReference type="Proteomes" id="UP000278715"/>
    </source>
</evidence>
<dbReference type="EC" id="2.1.1.289" evidence="9"/>
<evidence type="ECO:0000256" key="2">
    <source>
        <dbReference type="ARBA" id="ARBA00022573"/>
    </source>
</evidence>
<dbReference type="EMBL" id="CP033236">
    <property type="protein sequence ID" value="AZF69688.1"/>
    <property type="molecule type" value="Genomic_DNA"/>
</dbReference>
<evidence type="ECO:0000313" key="20">
    <source>
        <dbReference type="Proteomes" id="UP000033085"/>
    </source>
</evidence>
<evidence type="ECO:0000313" key="11">
    <source>
        <dbReference type="EMBL" id="AZF69688.1"/>
    </source>
</evidence>
<dbReference type="EMBL" id="LT549890">
    <property type="protein sequence ID" value="SAI85988.1"/>
    <property type="molecule type" value="Genomic_DNA"/>
</dbReference>
<evidence type="ECO:0000259" key="6">
    <source>
        <dbReference type="Pfam" id="PF00590"/>
    </source>
</evidence>
<reference evidence="18" key="3">
    <citation type="submission" date="2016-04" db="EMBL/GenBank/DDBJ databases">
        <authorList>
            <person name="Evans L.H."/>
            <person name="Alamgir A."/>
            <person name="Owens N."/>
            <person name="Weber N.D."/>
            <person name="Virtaneva K."/>
            <person name="Barbian K."/>
            <person name="Babar A."/>
            <person name="Rosenke K."/>
        </authorList>
    </citation>
    <scope>NUCLEOTIDE SEQUENCE</scope>
    <source>
        <strain evidence="18">P1</strain>
    </source>
</reference>
<dbReference type="EMBL" id="CP033238">
    <property type="protein sequence ID" value="AZF74928.1"/>
    <property type="molecule type" value="Genomic_DNA"/>
</dbReference>
<reference evidence="9" key="5">
    <citation type="submission" date="2018-10" db="EMBL/GenBank/DDBJ databases">
        <authorList>
            <person name="McCarthy S."/>
            <person name="Gradnigo J."/>
            <person name="Johnson T."/>
            <person name="Payne S."/>
            <person name="Lipzen A."/>
            <person name="Schackwitz W."/>
            <person name="Martin J."/>
            <person name="Moriyama E."/>
            <person name="Blum P."/>
        </authorList>
    </citation>
    <scope>NUCLEOTIDE SEQUENCE</scope>
    <source>
        <strain evidence="7">SARC-B</strain>
        <strain evidence="8">SARC-C</strain>
        <strain evidence="9">SULA</strain>
    </source>
</reference>
<evidence type="ECO:0000256" key="4">
    <source>
        <dbReference type="ARBA" id="ARBA00022679"/>
    </source>
</evidence>
<evidence type="ECO:0000313" key="24">
    <source>
        <dbReference type="Proteomes" id="UP000269431"/>
    </source>
</evidence>
<evidence type="ECO:0000313" key="17">
    <source>
        <dbReference type="EMBL" id="QPG49575.1"/>
    </source>
</evidence>
<reference evidence="17 30" key="6">
    <citation type="journal article" date="2020" name="Nat. Commun.">
        <title>The structures of two archaeal type IV pili illuminate evolutionary relationships.</title>
        <authorList>
            <person name="Wang F."/>
            <person name="Baquero D.P."/>
            <person name="Su Z."/>
            <person name="Beltran L.C."/>
            <person name="Prangishvili D."/>
            <person name="Krupovic M."/>
            <person name="Egelman E.H."/>
        </authorList>
    </citation>
    <scope>NUCLEOTIDE SEQUENCE [LARGE SCALE GENOMIC DNA]</scope>
    <source>
        <strain evidence="17 30">POZ149</strain>
    </source>
</reference>
<proteinExistence type="predicted"/>
<dbReference type="SUPFAM" id="SSF53790">
    <property type="entry name" value="Tetrapyrrole methylase"/>
    <property type="match status" value="1"/>
</dbReference>
<evidence type="ECO:0000256" key="3">
    <source>
        <dbReference type="ARBA" id="ARBA00022603"/>
    </source>
</evidence>
<accession>A0A0E3GVU9</accession>
<evidence type="ECO:0000313" key="15">
    <source>
        <dbReference type="EMBL" id="AZF80142.1"/>
    </source>
</evidence>
<evidence type="ECO:0000313" key="23">
    <source>
        <dbReference type="Proteomes" id="UP000267993"/>
    </source>
</evidence>
<dbReference type="Proteomes" id="UP000033085">
    <property type="component" value="Chromosome"/>
</dbReference>
<dbReference type="CDD" id="cd11644">
    <property type="entry name" value="Precorrin-6Y-MT"/>
    <property type="match status" value="1"/>
</dbReference>
<keyword evidence="4 9" id="KW-0808">Transferase</keyword>